<reference evidence="7 8" key="1">
    <citation type="journal article" date="2012" name="J. Bacteriol.">
        <title>Complete genome sequence of strain 1860, a crenarchaeon of the genus pyrobaculum able to grow with various electron acceptors.</title>
        <authorList>
            <person name="Mardanov A.V."/>
            <person name="Gumerov V.M."/>
            <person name="Slobodkina G.B."/>
            <person name="Beletsky A.V."/>
            <person name="Bonch-Osmolovskaya E.A."/>
            <person name="Ravin N.V."/>
            <person name="Skryabin K.G."/>
        </authorList>
    </citation>
    <scope>NUCLEOTIDE SEQUENCE [LARGE SCALE GENOMIC DNA]</scope>
    <source>
        <strain evidence="7 8">1860</strain>
    </source>
</reference>
<dbReference type="KEGG" id="pyr:P186_1872"/>
<keyword evidence="4" id="KW-0408">Iron</keyword>
<evidence type="ECO:0000256" key="3">
    <source>
        <dbReference type="ARBA" id="ARBA00022737"/>
    </source>
</evidence>
<organism evidence="7 8">
    <name type="scientific">Pyrobaculum ferrireducens</name>
    <dbReference type="NCBI Taxonomy" id="1104324"/>
    <lineage>
        <taxon>Archaea</taxon>
        <taxon>Thermoproteota</taxon>
        <taxon>Thermoprotei</taxon>
        <taxon>Thermoproteales</taxon>
        <taxon>Thermoproteaceae</taxon>
        <taxon>Pyrobaculum</taxon>
    </lineage>
</organism>
<evidence type="ECO:0000313" key="8">
    <source>
        <dbReference type="Proteomes" id="UP000005867"/>
    </source>
</evidence>
<accession>G7VHI3</accession>
<keyword evidence="5" id="KW-0411">Iron-sulfur</keyword>
<name>G7VHI3_9CREN</name>
<dbReference type="EMBL" id="CP003098">
    <property type="protein sequence ID" value="AET33274.1"/>
    <property type="molecule type" value="Genomic_DNA"/>
</dbReference>
<dbReference type="GeneID" id="11596365"/>
<keyword evidence="3" id="KW-0677">Repeat</keyword>
<dbReference type="Gene3D" id="3.30.70.20">
    <property type="match status" value="1"/>
</dbReference>
<dbReference type="InterPro" id="IPR017896">
    <property type="entry name" value="4Fe4S_Fe-S-bd"/>
</dbReference>
<dbReference type="PROSITE" id="PS51379">
    <property type="entry name" value="4FE4S_FER_2"/>
    <property type="match status" value="2"/>
</dbReference>
<gene>
    <name evidence="7" type="ORF">P186_1872</name>
</gene>
<evidence type="ECO:0000313" key="7">
    <source>
        <dbReference type="EMBL" id="AET33274.1"/>
    </source>
</evidence>
<dbReference type="PANTHER" id="PTHR43724:SF1">
    <property type="entry name" value="PYRUVATE SYNTHASE SUBUNIT PORD"/>
    <property type="match status" value="1"/>
</dbReference>
<feature type="domain" description="4Fe-4S ferredoxin-type" evidence="6">
    <location>
        <begin position="32"/>
        <end position="61"/>
    </location>
</feature>
<dbReference type="Pfam" id="PF00037">
    <property type="entry name" value="Fer4"/>
    <property type="match status" value="1"/>
</dbReference>
<evidence type="ECO:0000256" key="1">
    <source>
        <dbReference type="ARBA" id="ARBA00022485"/>
    </source>
</evidence>
<dbReference type="RefSeq" id="WP_014289099.1">
    <property type="nucleotide sequence ID" value="NC_016645.1"/>
</dbReference>
<evidence type="ECO:0000256" key="2">
    <source>
        <dbReference type="ARBA" id="ARBA00022723"/>
    </source>
</evidence>
<dbReference type="InterPro" id="IPR017900">
    <property type="entry name" value="4Fe4S_Fe_S_CS"/>
</dbReference>
<evidence type="ECO:0000256" key="4">
    <source>
        <dbReference type="ARBA" id="ARBA00023004"/>
    </source>
</evidence>
<proteinExistence type="predicted"/>
<dbReference type="OrthoDB" id="5583at2157"/>
<keyword evidence="8" id="KW-1185">Reference proteome</keyword>
<dbReference type="Proteomes" id="UP000005867">
    <property type="component" value="Chromosome"/>
</dbReference>
<keyword evidence="2" id="KW-0479">Metal-binding</keyword>
<dbReference type="BioCyc" id="PSP1104324:GJSN-1830-MONOMER"/>
<dbReference type="GO" id="GO:0046872">
    <property type="term" value="F:metal ion binding"/>
    <property type="evidence" value="ECO:0007669"/>
    <property type="project" value="UniProtKB-KW"/>
</dbReference>
<dbReference type="STRING" id="1104324.P186_1872"/>
<sequence>MEKVVIYRDSCIACGACIVYCPHGALIPDEDGKPILLWDLCKDDFACVYVCPVAAVQKTSQASKRPLVPWYRLQDPAKLRELEAWLRRLGSSTKPSLYLHN</sequence>
<dbReference type="eggNOG" id="arCOG00291">
    <property type="taxonomic scope" value="Archaea"/>
</dbReference>
<protein>
    <submittedName>
        <fullName evidence="7">Ferredoxin oxidoreductase, conjectural</fullName>
    </submittedName>
</protein>
<dbReference type="GO" id="GO:0016491">
    <property type="term" value="F:oxidoreductase activity"/>
    <property type="evidence" value="ECO:0007669"/>
    <property type="project" value="UniProtKB-ARBA"/>
</dbReference>
<dbReference type="AlphaFoldDB" id="G7VHI3"/>
<feature type="domain" description="4Fe-4S ferredoxin-type" evidence="6">
    <location>
        <begin position="2"/>
        <end position="31"/>
    </location>
</feature>
<evidence type="ECO:0000256" key="5">
    <source>
        <dbReference type="ARBA" id="ARBA00023014"/>
    </source>
</evidence>
<dbReference type="GO" id="GO:0051539">
    <property type="term" value="F:4 iron, 4 sulfur cluster binding"/>
    <property type="evidence" value="ECO:0007669"/>
    <property type="project" value="UniProtKB-KW"/>
</dbReference>
<dbReference type="PROSITE" id="PS00198">
    <property type="entry name" value="4FE4S_FER_1"/>
    <property type="match status" value="1"/>
</dbReference>
<dbReference type="PANTHER" id="PTHR43724">
    <property type="entry name" value="PYRUVATE SYNTHASE SUBUNIT PORD"/>
    <property type="match status" value="1"/>
</dbReference>
<dbReference type="HOGENOM" id="CLU_153636_0_0_2"/>
<dbReference type="SUPFAM" id="SSF54862">
    <property type="entry name" value="4Fe-4S ferredoxins"/>
    <property type="match status" value="1"/>
</dbReference>
<evidence type="ECO:0000259" key="6">
    <source>
        <dbReference type="PROSITE" id="PS51379"/>
    </source>
</evidence>
<keyword evidence="1" id="KW-0004">4Fe-4S</keyword>